<organism evidence="3 4">
    <name type="scientific">Pseudodonghicola xiamenensis</name>
    <dbReference type="NCBI Taxonomy" id="337702"/>
    <lineage>
        <taxon>Bacteria</taxon>
        <taxon>Pseudomonadati</taxon>
        <taxon>Pseudomonadota</taxon>
        <taxon>Alphaproteobacteria</taxon>
        <taxon>Rhodobacterales</taxon>
        <taxon>Paracoccaceae</taxon>
        <taxon>Pseudodonghicola</taxon>
    </lineage>
</organism>
<gene>
    <name evidence="3" type="ORF">GCM10010961_15990</name>
</gene>
<accession>A0A8J3MD08</accession>
<dbReference type="Pfam" id="PF11127">
    <property type="entry name" value="YgaP-like_TM"/>
    <property type="match status" value="1"/>
</dbReference>
<name>A0A8J3MD08_9RHOB</name>
<dbReference type="Proteomes" id="UP000611500">
    <property type="component" value="Unassembled WGS sequence"/>
</dbReference>
<evidence type="ECO:0000313" key="4">
    <source>
        <dbReference type="Proteomes" id="UP000611500"/>
    </source>
</evidence>
<proteinExistence type="predicted"/>
<dbReference type="EMBL" id="BNAP01000004">
    <property type="protein sequence ID" value="GHG87502.1"/>
    <property type="molecule type" value="Genomic_DNA"/>
</dbReference>
<evidence type="ECO:0000259" key="2">
    <source>
        <dbReference type="Pfam" id="PF11127"/>
    </source>
</evidence>
<keyword evidence="4" id="KW-1185">Reference proteome</keyword>
<feature type="domain" description="Inner membrane protein YgaP-like transmembrane" evidence="2">
    <location>
        <begin position="3"/>
        <end position="65"/>
    </location>
</feature>
<comment type="caution">
    <text evidence="3">The sequence shown here is derived from an EMBL/GenBank/DDBJ whole genome shotgun (WGS) entry which is preliminary data.</text>
</comment>
<keyword evidence="1" id="KW-0812">Transmembrane</keyword>
<protein>
    <recommendedName>
        <fullName evidence="2">Inner membrane protein YgaP-like transmembrane domain-containing protein</fullName>
    </recommendedName>
</protein>
<evidence type="ECO:0000256" key="1">
    <source>
        <dbReference type="SAM" id="Phobius"/>
    </source>
</evidence>
<keyword evidence="1" id="KW-1133">Transmembrane helix</keyword>
<reference evidence="3" key="1">
    <citation type="journal article" date="2014" name="Int. J. Syst. Evol. Microbiol.">
        <title>Complete genome sequence of Corynebacterium casei LMG S-19264T (=DSM 44701T), isolated from a smear-ripened cheese.</title>
        <authorList>
            <consortium name="US DOE Joint Genome Institute (JGI-PGF)"/>
            <person name="Walter F."/>
            <person name="Albersmeier A."/>
            <person name="Kalinowski J."/>
            <person name="Ruckert C."/>
        </authorList>
    </citation>
    <scope>NUCLEOTIDE SEQUENCE</scope>
    <source>
        <strain evidence="3">CGMCC 1.7081</strain>
    </source>
</reference>
<feature type="transmembrane region" description="Helical" evidence="1">
    <location>
        <begin position="37"/>
        <end position="58"/>
    </location>
</feature>
<sequence length="66" mass="7368">MFTHNMSTIDRIGRILLGIALLICYQVFSPARGSEFFLLGLLPMATGLIGHCPLYSLLKLNTRKTE</sequence>
<dbReference type="RefSeq" id="WP_028093080.1">
    <property type="nucleotide sequence ID" value="NZ_BNAP01000004.1"/>
</dbReference>
<evidence type="ECO:0000313" key="3">
    <source>
        <dbReference type="EMBL" id="GHG87502.1"/>
    </source>
</evidence>
<keyword evidence="1" id="KW-0472">Membrane</keyword>
<dbReference type="InterPro" id="IPR021309">
    <property type="entry name" value="YgaP-like_TM"/>
</dbReference>
<reference evidence="3" key="2">
    <citation type="submission" date="2020-09" db="EMBL/GenBank/DDBJ databases">
        <authorList>
            <person name="Sun Q."/>
            <person name="Zhou Y."/>
        </authorList>
    </citation>
    <scope>NUCLEOTIDE SEQUENCE</scope>
    <source>
        <strain evidence="3">CGMCC 1.7081</strain>
    </source>
</reference>
<dbReference type="AlphaFoldDB" id="A0A8J3MD08"/>
<feature type="transmembrane region" description="Helical" evidence="1">
    <location>
        <begin position="12"/>
        <end position="31"/>
    </location>
</feature>